<dbReference type="PROSITE" id="PS50110">
    <property type="entry name" value="RESPONSE_REGULATORY"/>
    <property type="match status" value="1"/>
</dbReference>
<dbReference type="Proteomes" id="UP000295063">
    <property type="component" value="Unassembled WGS sequence"/>
</dbReference>
<dbReference type="InterPro" id="IPR001789">
    <property type="entry name" value="Sig_transdc_resp-reg_receiver"/>
</dbReference>
<keyword evidence="1 2" id="KW-0597">Phosphoprotein</keyword>
<protein>
    <submittedName>
        <fullName evidence="4">Two-component system response regulator (Stage 0 sporulation protein F)</fullName>
    </submittedName>
</protein>
<comment type="caution">
    <text evidence="4">The sequence shown here is derived from an EMBL/GenBank/DDBJ whole genome shotgun (WGS) entry which is preliminary data.</text>
</comment>
<feature type="modified residue" description="4-aspartylphosphate" evidence="2">
    <location>
        <position position="56"/>
    </location>
</feature>
<dbReference type="InterPro" id="IPR050595">
    <property type="entry name" value="Bact_response_regulator"/>
</dbReference>
<evidence type="ECO:0000313" key="5">
    <source>
        <dbReference type="Proteomes" id="UP000295063"/>
    </source>
</evidence>
<dbReference type="GO" id="GO:0000160">
    <property type="term" value="P:phosphorelay signal transduction system"/>
    <property type="evidence" value="ECO:0007669"/>
    <property type="project" value="InterPro"/>
</dbReference>
<evidence type="ECO:0000256" key="1">
    <source>
        <dbReference type="ARBA" id="ARBA00022553"/>
    </source>
</evidence>
<proteinExistence type="predicted"/>
<evidence type="ECO:0000313" key="4">
    <source>
        <dbReference type="EMBL" id="TCL38300.1"/>
    </source>
</evidence>
<dbReference type="OrthoDB" id="9808843at2"/>
<name>A0A4R1Q395_9FIRM</name>
<dbReference type="SUPFAM" id="SSF52172">
    <property type="entry name" value="CheY-like"/>
    <property type="match status" value="1"/>
</dbReference>
<keyword evidence="5" id="KW-1185">Reference proteome</keyword>
<sequence length="132" mass="14649">MAKAKSTVLVIDDQPGIRRLLTEVLTEEGYTVVTAINGIDGVTKTKEVKPALILMDMKMPGMDGIETLREIKRLGQGDRVIMMTAYGELDLVNQAREMGAYGYITKPFDIISLCHMIDEASNETEIRQLMIG</sequence>
<reference evidence="4 5" key="1">
    <citation type="submission" date="2019-03" db="EMBL/GenBank/DDBJ databases">
        <title>Genomic Encyclopedia of Type Strains, Phase IV (KMG-IV): sequencing the most valuable type-strain genomes for metagenomic binning, comparative biology and taxonomic classification.</title>
        <authorList>
            <person name="Goeker M."/>
        </authorList>
    </citation>
    <scope>NUCLEOTIDE SEQUENCE [LARGE SCALE GENOMIC DNA]</scope>
    <source>
        <strain evidence="4 5">DSM 15969</strain>
    </source>
</reference>
<organism evidence="4 5">
    <name type="scientific">Anaerospora hongkongensis</name>
    <dbReference type="NCBI Taxonomy" id="244830"/>
    <lineage>
        <taxon>Bacteria</taxon>
        <taxon>Bacillati</taxon>
        <taxon>Bacillota</taxon>
        <taxon>Negativicutes</taxon>
        <taxon>Selenomonadales</taxon>
        <taxon>Sporomusaceae</taxon>
        <taxon>Anaerospora</taxon>
    </lineage>
</organism>
<evidence type="ECO:0000256" key="2">
    <source>
        <dbReference type="PROSITE-ProRule" id="PRU00169"/>
    </source>
</evidence>
<evidence type="ECO:0000259" key="3">
    <source>
        <dbReference type="PROSITE" id="PS50110"/>
    </source>
</evidence>
<dbReference type="InterPro" id="IPR011006">
    <property type="entry name" value="CheY-like_superfamily"/>
</dbReference>
<dbReference type="SMART" id="SM00448">
    <property type="entry name" value="REC"/>
    <property type="match status" value="1"/>
</dbReference>
<dbReference type="Gene3D" id="3.40.50.2300">
    <property type="match status" value="1"/>
</dbReference>
<dbReference type="AlphaFoldDB" id="A0A4R1Q395"/>
<dbReference type="PANTHER" id="PTHR44591">
    <property type="entry name" value="STRESS RESPONSE REGULATOR PROTEIN 1"/>
    <property type="match status" value="1"/>
</dbReference>
<dbReference type="RefSeq" id="WP_132078100.1">
    <property type="nucleotide sequence ID" value="NZ_DAIMLW010000041.1"/>
</dbReference>
<feature type="domain" description="Response regulatory" evidence="3">
    <location>
        <begin position="7"/>
        <end position="121"/>
    </location>
</feature>
<dbReference type="EMBL" id="SLUI01000004">
    <property type="protein sequence ID" value="TCL38300.1"/>
    <property type="molecule type" value="Genomic_DNA"/>
</dbReference>
<dbReference type="PANTHER" id="PTHR44591:SF3">
    <property type="entry name" value="RESPONSE REGULATORY DOMAIN-CONTAINING PROTEIN"/>
    <property type="match status" value="1"/>
</dbReference>
<gene>
    <name evidence="4" type="ORF">EV210_104284</name>
</gene>
<dbReference type="Pfam" id="PF00072">
    <property type="entry name" value="Response_reg"/>
    <property type="match status" value="1"/>
</dbReference>
<accession>A0A4R1Q395</accession>